<gene>
    <name evidence="2" type="ORF">POTOM_019614</name>
</gene>
<organism evidence="2 3">
    <name type="scientific">Populus tomentosa</name>
    <name type="common">Chinese white poplar</name>
    <dbReference type="NCBI Taxonomy" id="118781"/>
    <lineage>
        <taxon>Eukaryota</taxon>
        <taxon>Viridiplantae</taxon>
        <taxon>Streptophyta</taxon>
        <taxon>Embryophyta</taxon>
        <taxon>Tracheophyta</taxon>
        <taxon>Spermatophyta</taxon>
        <taxon>Magnoliopsida</taxon>
        <taxon>eudicotyledons</taxon>
        <taxon>Gunneridae</taxon>
        <taxon>Pentapetalae</taxon>
        <taxon>rosids</taxon>
        <taxon>fabids</taxon>
        <taxon>Malpighiales</taxon>
        <taxon>Salicaceae</taxon>
        <taxon>Saliceae</taxon>
        <taxon>Populus</taxon>
    </lineage>
</organism>
<dbReference type="OrthoDB" id="415724at2759"/>
<evidence type="ECO:0000256" key="1">
    <source>
        <dbReference type="SAM" id="MobiDB-lite"/>
    </source>
</evidence>
<accession>A0A8X8A7S5</accession>
<comment type="caution">
    <text evidence="2">The sequence shown here is derived from an EMBL/GenBank/DDBJ whole genome shotgun (WGS) entry which is preliminary data.</text>
</comment>
<feature type="region of interest" description="Disordered" evidence="1">
    <location>
        <begin position="70"/>
        <end position="92"/>
    </location>
</feature>
<evidence type="ECO:0000313" key="3">
    <source>
        <dbReference type="Proteomes" id="UP000886885"/>
    </source>
</evidence>
<sequence>MSNLLNEREALDGENREKNEITQAEFRAFQHETQQTLQAIQATLAGLTTGNNQQRVDERVRGDYRERIAPAREHNPIPRRQPAYEEEISDDEEYVERILRPNRQGYHNMGERGPQSFQMNMDLPSFNEKRDGSDLVKDEAIAALQVVFL</sequence>
<dbReference type="AlphaFoldDB" id="A0A8X8A7S5"/>
<dbReference type="Proteomes" id="UP000886885">
    <property type="component" value="Chromosome 5A"/>
</dbReference>
<evidence type="ECO:0000313" key="2">
    <source>
        <dbReference type="EMBL" id="KAG6776110.1"/>
    </source>
</evidence>
<dbReference type="EMBL" id="JAAWWB010000009">
    <property type="protein sequence ID" value="KAG6776110.1"/>
    <property type="molecule type" value="Genomic_DNA"/>
</dbReference>
<name>A0A8X8A7S5_POPTO</name>
<keyword evidence="3" id="KW-1185">Reference proteome</keyword>
<protein>
    <submittedName>
        <fullName evidence="2">Uncharacterized protein</fullName>
    </submittedName>
</protein>
<reference evidence="2" key="1">
    <citation type="journal article" date="2020" name="bioRxiv">
        <title>Hybrid origin of Populus tomentosa Carr. identified through genome sequencing and phylogenomic analysis.</title>
        <authorList>
            <person name="An X."/>
            <person name="Gao K."/>
            <person name="Chen Z."/>
            <person name="Li J."/>
            <person name="Yang X."/>
            <person name="Yang X."/>
            <person name="Zhou J."/>
            <person name="Guo T."/>
            <person name="Zhao T."/>
            <person name="Huang S."/>
            <person name="Miao D."/>
            <person name="Khan W.U."/>
            <person name="Rao P."/>
            <person name="Ye M."/>
            <person name="Lei B."/>
            <person name="Liao W."/>
            <person name="Wang J."/>
            <person name="Ji L."/>
            <person name="Li Y."/>
            <person name="Guo B."/>
            <person name="Mustafa N.S."/>
            <person name="Li S."/>
            <person name="Yun Q."/>
            <person name="Keller S.R."/>
            <person name="Mao J."/>
            <person name="Zhang R."/>
            <person name="Strauss S.H."/>
        </authorList>
    </citation>
    <scope>NUCLEOTIDE SEQUENCE</scope>
    <source>
        <strain evidence="2">GM15</strain>
        <tissue evidence="2">Leaf</tissue>
    </source>
</reference>
<proteinExistence type="predicted"/>